<dbReference type="PRINTS" id="PR00039">
    <property type="entry name" value="HTHLYSR"/>
</dbReference>
<dbReference type="InterPro" id="IPR005119">
    <property type="entry name" value="LysR_subst-bd"/>
</dbReference>
<dbReference type="Gene3D" id="1.10.10.10">
    <property type="entry name" value="Winged helix-like DNA-binding domain superfamily/Winged helix DNA-binding domain"/>
    <property type="match status" value="1"/>
</dbReference>
<comment type="caution">
    <text evidence="6">The sequence shown here is derived from an EMBL/GenBank/DDBJ whole genome shotgun (WGS) entry which is preliminary data.</text>
</comment>
<dbReference type="InterPro" id="IPR036390">
    <property type="entry name" value="WH_DNA-bd_sf"/>
</dbReference>
<keyword evidence="3" id="KW-0238">DNA-binding</keyword>
<keyword evidence="2" id="KW-0805">Transcription regulation</keyword>
<evidence type="ECO:0000313" key="6">
    <source>
        <dbReference type="EMBL" id="MFB9905716.1"/>
    </source>
</evidence>
<keyword evidence="7" id="KW-1185">Reference proteome</keyword>
<feature type="domain" description="HTH lysR-type" evidence="5">
    <location>
        <begin position="1"/>
        <end position="56"/>
    </location>
</feature>
<dbReference type="Pfam" id="PF00126">
    <property type="entry name" value="HTH_1"/>
    <property type="match status" value="1"/>
</dbReference>
<evidence type="ECO:0000256" key="1">
    <source>
        <dbReference type="ARBA" id="ARBA00009437"/>
    </source>
</evidence>
<reference evidence="6 7" key="1">
    <citation type="submission" date="2024-09" db="EMBL/GenBank/DDBJ databases">
        <authorList>
            <person name="Sun Q."/>
            <person name="Mori K."/>
        </authorList>
    </citation>
    <scope>NUCLEOTIDE SEQUENCE [LARGE SCALE GENOMIC DNA]</scope>
    <source>
        <strain evidence="6 7">TBRC 7907</strain>
    </source>
</reference>
<evidence type="ECO:0000256" key="2">
    <source>
        <dbReference type="ARBA" id="ARBA00023015"/>
    </source>
</evidence>
<dbReference type="InterPro" id="IPR000847">
    <property type="entry name" value="LysR_HTH_N"/>
</dbReference>
<comment type="similarity">
    <text evidence="1">Belongs to the LysR transcriptional regulatory family.</text>
</comment>
<gene>
    <name evidence="6" type="ORF">ACFFQA_17420</name>
</gene>
<accession>A0ABV6A194</accession>
<dbReference type="RefSeq" id="WP_377853057.1">
    <property type="nucleotide sequence ID" value="NZ_JBHLZU010000014.1"/>
</dbReference>
<dbReference type="EMBL" id="JBHLZU010000014">
    <property type="protein sequence ID" value="MFB9905716.1"/>
    <property type="molecule type" value="Genomic_DNA"/>
</dbReference>
<dbReference type="Pfam" id="PF03466">
    <property type="entry name" value="LysR_substrate"/>
    <property type="match status" value="1"/>
</dbReference>
<dbReference type="PANTHER" id="PTHR30346">
    <property type="entry name" value="TRANSCRIPTIONAL DUAL REGULATOR HCAR-RELATED"/>
    <property type="match status" value="1"/>
</dbReference>
<evidence type="ECO:0000259" key="5">
    <source>
        <dbReference type="PROSITE" id="PS50931"/>
    </source>
</evidence>
<keyword evidence="4" id="KW-0804">Transcription</keyword>
<evidence type="ECO:0000256" key="3">
    <source>
        <dbReference type="ARBA" id="ARBA00023125"/>
    </source>
</evidence>
<evidence type="ECO:0000256" key="4">
    <source>
        <dbReference type="ARBA" id="ARBA00023163"/>
    </source>
</evidence>
<dbReference type="Gene3D" id="3.40.190.10">
    <property type="entry name" value="Periplasmic binding protein-like II"/>
    <property type="match status" value="2"/>
</dbReference>
<dbReference type="SUPFAM" id="SSF53850">
    <property type="entry name" value="Periplasmic binding protein-like II"/>
    <property type="match status" value="1"/>
</dbReference>
<dbReference type="PANTHER" id="PTHR30346:SF0">
    <property type="entry name" value="HCA OPERON TRANSCRIPTIONAL ACTIVATOR HCAR"/>
    <property type="match status" value="1"/>
</dbReference>
<sequence>MFHLRYFVAVADELNFSQAARKLHMAASPLSQRIKDLEHELGRTLFHRSTHGVRMSEAGEALLPIARELVEKFDSVPWRLREAMNPARSTVFVGVAPSLHPVLRGRLRELEHDCGEAYDVKLWPGTSADLMAGVREGRLAMALVRMPVTVAALTAVEVFSERLGAAVPADRFAGWESVALRDLVDLPYVPSPPDSTPAYFQRLDSHLDEAGVRKRLQLNQVDYAGIAEIISSGLAFSVTIIEPDSPMHLYQRENLALLPFSDFDPRLSTALVWHADRAKEGTYLHDLIETAKRIFAAQHSV</sequence>
<dbReference type="SUPFAM" id="SSF46785">
    <property type="entry name" value="Winged helix' DNA-binding domain"/>
    <property type="match status" value="1"/>
</dbReference>
<name>A0ABV6A194_9PSEU</name>
<protein>
    <submittedName>
        <fullName evidence="6">LysR family transcriptional regulator</fullName>
    </submittedName>
</protein>
<dbReference type="InterPro" id="IPR036388">
    <property type="entry name" value="WH-like_DNA-bd_sf"/>
</dbReference>
<dbReference type="Proteomes" id="UP001589693">
    <property type="component" value="Unassembled WGS sequence"/>
</dbReference>
<dbReference type="PROSITE" id="PS50931">
    <property type="entry name" value="HTH_LYSR"/>
    <property type="match status" value="1"/>
</dbReference>
<evidence type="ECO:0000313" key="7">
    <source>
        <dbReference type="Proteomes" id="UP001589693"/>
    </source>
</evidence>
<organism evidence="6 7">
    <name type="scientific">Allokutzneria oryzae</name>
    <dbReference type="NCBI Taxonomy" id="1378989"/>
    <lineage>
        <taxon>Bacteria</taxon>
        <taxon>Bacillati</taxon>
        <taxon>Actinomycetota</taxon>
        <taxon>Actinomycetes</taxon>
        <taxon>Pseudonocardiales</taxon>
        <taxon>Pseudonocardiaceae</taxon>
        <taxon>Allokutzneria</taxon>
    </lineage>
</organism>
<proteinExistence type="inferred from homology"/>